<name>A0ABN9E8I7_9NEOB</name>
<keyword evidence="2" id="KW-1185">Reference proteome</keyword>
<organism evidence="1 2">
    <name type="scientific">Staurois parvus</name>
    <dbReference type="NCBI Taxonomy" id="386267"/>
    <lineage>
        <taxon>Eukaryota</taxon>
        <taxon>Metazoa</taxon>
        <taxon>Chordata</taxon>
        <taxon>Craniata</taxon>
        <taxon>Vertebrata</taxon>
        <taxon>Euteleostomi</taxon>
        <taxon>Amphibia</taxon>
        <taxon>Batrachia</taxon>
        <taxon>Anura</taxon>
        <taxon>Neobatrachia</taxon>
        <taxon>Ranoidea</taxon>
        <taxon>Ranidae</taxon>
        <taxon>Staurois</taxon>
    </lineage>
</organism>
<accession>A0ABN9E8I7</accession>
<sequence>MYVKWFDTGMLYFLPFSNFLPVPSSVRPDVTGNGTWKTDAGVGQRTLTGTLWG</sequence>
<reference evidence="1" key="1">
    <citation type="submission" date="2023-05" db="EMBL/GenBank/DDBJ databases">
        <authorList>
            <person name="Stuckert A."/>
        </authorList>
    </citation>
    <scope>NUCLEOTIDE SEQUENCE</scope>
</reference>
<proteinExistence type="predicted"/>
<dbReference type="Proteomes" id="UP001162483">
    <property type="component" value="Unassembled WGS sequence"/>
</dbReference>
<dbReference type="EMBL" id="CATNWA010015147">
    <property type="protein sequence ID" value="CAI9579981.1"/>
    <property type="molecule type" value="Genomic_DNA"/>
</dbReference>
<gene>
    <name evidence="1" type="ORF">SPARVUS_LOCUS9217528</name>
</gene>
<feature type="non-terminal residue" evidence="1">
    <location>
        <position position="53"/>
    </location>
</feature>
<protein>
    <submittedName>
        <fullName evidence="1">Uncharacterized protein</fullName>
    </submittedName>
</protein>
<evidence type="ECO:0000313" key="2">
    <source>
        <dbReference type="Proteomes" id="UP001162483"/>
    </source>
</evidence>
<evidence type="ECO:0000313" key="1">
    <source>
        <dbReference type="EMBL" id="CAI9579981.1"/>
    </source>
</evidence>
<comment type="caution">
    <text evidence="1">The sequence shown here is derived from an EMBL/GenBank/DDBJ whole genome shotgun (WGS) entry which is preliminary data.</text>
</comment>